<reference evidence="2 3" key="1">
    <citation type="submission" date="2019-01" db="EMBL/GenBank/DDBJ databases">
        <title>Pseudolysobacter antarctica gen. nov., sp. nov., isolated from Fildes Peninsula, Antarctica.</title>
        <authorList>
            <person name="Wei Z."/>
            <person name="Peng F."/>
        </authorList>
    </citation>
    <scope>NUCLEOTIDE SEQUENCE [LARGE SCALE GENOMIC DNA]</scope>
    <source>
        <strain evidence="2 3">AQ6-296</strain>
    </source>
</reference>
<accession>A0A411HIL3</accession>
<evidence type="ECO:0000313" key="3">
    <source>
        <dbReference type="Proteomes" id="UP000291562"/>
    </source>
</evidence>
<dbReference type="Proteomes" id="UP000291562">
    <property type="component" value="Chromosome"/>
</dbReference>
<dbReference type="NCBIfam" id="NF011696">
    <property type="entry name" value="PRK15116.1"/>
    <property type="match status" value="1"/>
</dbReference>
<proteinExistence type="predicted"/>
<dbReference type="PANTHER" id="PTHR43267:SF1">
    <property type="entry name" value="TRNA THREONYLCARBAMOYLADENOSINE DEHYDRATASE"/>
    <property type="match status" value="1"/>
</dbReference>
<dbReference type="Pfam" id="PF00899">
    <property type="entry name" value="ThiF"/>
    <property type="match status" value="1"/>
</dbReference>
<sequence>MSNERFAGIDRLYGNGSVDILALRHVCIVGIGGVGSWAAEALARSGVGRLTLIDADDVCVSNTNRQLPALDGQYGRPKVTVMAERLRAINPAIEIDAVSDFVTSKNLEQHLARDYDAVIDACDALRVKVDMIAFCKRRKIPIVTCGSAGGRTDPTKITVRDLTRTEHDALLGYVRGKLRDDYDWTRNPKRYFGVAAVFSRENVKYPQADGSVCEKRPKLDANAALKLDCGGGLGAATHVTASFAFAAVGRVLERLLEKPAE</sequence>
<dbReference type="RefSeq" id="WP_129832628.1">
    <property type="nucleotide sequence ID" value="NZ_CP035704.1"/>
</dbReference>
<gene>
    <name evidence="2" type="primary">tcdA</name>
    <name evidence="2" type="ORF">ELE36_08310</name>
</gene>
<dbReference type="GO" id="GO:0061503">
    <property type="term" value="F:tRNA threonylcarbamoyladenosine dehydratase"/>
    <property type="evidence" value="ECO:0007669"/>
    <property type="project" value="TreeGrafter"/>
</dbReference>
<dbReference type="OrthoDB" id="9804150at2"/>
<protein>
    <submittedName>
        <fullName evidence="2">tRNA cyclic N6-threonylcarbamoyladenosine(37) synthase TcdA</fullName>
    </submittedName>
</protein>
<dbReference type="InterPro" id="IPR045886">
    <property type="entry name" value="ThiF/MoeB/HesA"/>
</dbReference>
<dbReference type="InterPro" id="IPR035985">
    <property type="entry name" value="Ubiquitin-activating_enz"/>
</dbReference>
<dbReference type="SUPFAM" id="SSF69572">
    <property type="entry name" value="Activating enzymes of the ubiquitin-like proteins"/>
    <property type="match status" value="1"/>
</dbReference>
<dbReference type="EMBL" id="CP035704">
    <property type="protein sequence ID" value="QBB70369.1"/>
    <property type="molecule type" value="Genomic_DNA"/>
</dbReference>
<dbReference type="GO" id="GO:0008641">
    <property type="term" value="F:ubiquitin-like modifier activating enzyme activity"/>
    <property type="evidence" value="ECO:0007669"/>
    <property type="project" value="InterPro"/>
</dbReference>
<dbReference type="InterPro" id="IPR000594">
    <property type="entry name" value="ThiF_NAD_FAD-bd"/>
</dbReference>
<dbReference type="AlphaFoldDB" id="A0A411HIL3"/>
<dbReference type="KEGG" id="xbc:ELE36_08310"/>
<organism evidence="2 3">
    <name type="scientific">Pseudolysobacter antarcticus</name>
    <dbReference type="NCBI Taxonomy" id="2511995"/>
    <lineage>
        <taxon>Bacteria</taxon>
        <taxon>Pseudomonadati</taxon>
        <taxon>Pseudomonadota</taxon>
        <taxon>Gammaproteobacteria</taxon>
        <taxon>Lysobacterales</taxon>
        <taxon>Rhodanobacteraceae</taxon>
        <taxon>Pseudolysobacter</taxon>
    </lineage>
</organism>
<name>A0A411HIL3_9GAMM</name>
<feature type="domain" description="THIF-type NAD/FAD binding fold" evidence="1">
    <location>
        <begin position="21"/>
        <end position="158"/>
    </location>
</feature>
<dbReference type="CDD" id="cd00755">
    <property type="entry name" value="YgdL_like"/>
    <property type="match status" value="1"/>
</dbReference>
<evidence type="ECO:0000313" key="2">
    <source>
        <dbReference type="EMBL" id="QBB70369.1"/>
    </source>
</evidence>
<keyword evidence="3" id="KW-1185">Reference proteome</keyword>
<dbReference type="Gene3D" id="3.40.50.720">
    <property type="entry name" value="NAD(P)-binding Rossmann-like Domain"/>
    <property type="match status" value="1"/>
</dbReference>
<dbReference type="GO" id="GO:0061504">
    <property type="term" value="P:cyclic threonylcarbamoyladenosine biosynthetic process"/>
    <property type="evidence" value="ECO:0007669"/>
    <property type="project" value="TreeGrafter"/>
</dbReference>
<evidence type="ECO:0000259" key="1">
    <source>
        <dbReference type="Pfam" id="PF00899"/>
    </source>
</evidence>
<dbReference type="PANTHER" id="PTHR43267">
    <property type="entry name" value="TRNA THREONYLCARBAMOYLADENOSINE DEHYDRATASE"/>
    <property type="match status" value="1"/>
</dbReference>